<comment type="caution">
    <text evidence="1">The sequence shown here is derived from an EMBL/GenBank/DDBJ whole genome shotgun (WGS) entry which is preliminary data.</text>
</comment>
<protein>
    <submittedName>
        <fullName evidence="1">Uncharacterized protein</fullName>
    </submittedName>
</protein>
<proteinExistence type="predicted"/>
<accession>A0A9Q0SYP2</accession>
<organism evidence="1 2">
    <name type="scientific">Salix viminalis</name>
    <name type="common">Common osier</name>
    <name type="synonym">Basket willow</name>
    <dbReference type="NCBI Taxonomy" id="40686"/>
    <lineage>
        <taxon>Eukaryota</taxon>
        <taxon>Viridiplantae</taxon>
        <taxon>Streptophyta</taxon>
        <taxon>Embryophyta</taxon>
        <taxon>Tracheophyta</taxon>
        <taxon>Spermatophyta</taxon>
        <taxon>Magnoliopsida</taxon>
        <taxon>eudicotyledons</taxon>
        <taxon>Gunneridae</taxon>
        <taxon>Pentapetalae</taxon>
        <taxon>rosids</taxon>
        <taxon>fabids</taxon>
        <taxon>Malpighiales</taxon>
        <taxon>Salicaceae</taxon>
        <taxon>Saliceae</taxon>
        <taxon>Salix</taxon>
    </lineage>
</organism>
<dbReference type="EMBL" id="JAPFFL010000011">
    <property type="protein sequence ID" value="KAJ6693980.1"/>
    <property type="molecule type" value="Genomic_DNA"/>
</dbReference>
<reference evidence="1" key="2">
    <citation type="journal article" date="2023" name="Int. J. Mol. Sci.">
        <title>De Novo Assembly and Annotation of 11 Diverse Shrub Willow (Salix) Genomes Reveals Novel Gene Organization in Sex-Linked Regions.</title>
        <authorList>
            <person name="Hyden B."/>
            <person name="Feng K."/>
            <person name="Yates T.B."/>
            <person name="Jawdy S."/>
            <person name="Cereghino C."/>
            <person name="Smart L.B."/>
            <person name="Muchero W."/>
        </authorList>
    </citation>
    <scope>NUCLEOTIDE SEQUENCE [LARGE SCALE GENOMIC DNA]</scope>
    <source>
        <tissue evidence="1">Shoot tip</tissue>
    </source>
</reference>
<keyword evidence="2" id="KW-1185">Reference proteome</keyword>
<dbReference type="Proteomes" id="UP001151529">
    <property type="component" value="Chromosome 13"/>
</dbReference>
<evidence type="ECO:0000313" key="2">
    <source>
        <dbReference type="Proteomes" id="UP001151529"/>
    </source>
</evidence>
<gene>
    <name evidence="1" type="ORF">OIU85_004743</name>
</gene>
<dbReference type="AlphaFoldDB" id="A0A9Q0SYP2"/>
<evidence type="ECO:0000313" key="1">
    <source>
        <dbReference type="EMBL" id="KAJ6693980.1"/>
    </source>
</evidence>
<sequence>MAQDCRNCVRMDCGSKQKRCRSQPSALSAPRVTIYDSRSAPLNSWDPPFMGKARLQDPWLLPYVDGRAVYIHNTGLYPFTILFFEFSSEHVSRNVDKTIFVL</sequence>
<reference evidence="1" key="1">
    <citation type="submission" date="2022-11" db="EMBL/GenBank/DDBJ databases">
        <authorList>
            <person name="Hyden B.L."/>
            <person name="Feng K."/>
            <person name="Yates T."/>
            <person name="Jawdy S."/>
            <person name="Smart L.B."/>
            <person name="Muchero W."/>
        </authorList>
    </citation>
    <scope>NUCLEOTIDE SEQUENCE</scope>
    <source>
        <tissue evidence="1">Shoot tip</tissue>
    </source>
</reference>
<dbReference type="OrthoDB" id="10279747at2759"/>
<name>A0A9Q0SYP2_SALVM</name>